<dbReference type="EMBL" id="NPIC01000005">
    <property type="protein sequence ID" value="RDL35678.1"/>
    <property type="molecule type" value="Genomic_DNA"/>
</dbReference>
<organism evidence="2 3">
    <name type="scientific">Venustampulla echinocandica</name>
    <dbReference type="NCBI Taxonomy" id="2656787"/>
    <lineage>
        <taxon>Eukaryota</taxon>
        <taxon>Fungi</taxon>
        <taxon>Dikarya</taxon>
        <taxon>Ascomycota</taxon>
        <taxon>Pezizomycotina</taxon>
        <taxon>Leotiomycetes</taxon>
        <taxon>Helotiales</taxon>
        <taxon>Pleuroascaceae</taxon>
        <taxon>Venustampulla</taxon>
    </lineage>
</organism>
<name>A0A370TJG8_9HELO</name>
<comment type="caution">
    <text evidence="2">The sequence shown here is derived from an EMBL/GenBank/DDBJ whole genome shotgun (WGS) entry which is preliminary data.</text>
</comment>
<dbReference type="AlphaFoldDB" id="A0A370TJG8"/>
<evidence type="ECO:0000313" key="2">
    <source>
        <dbReference type="EMBL" id="RDL35678.1"/>
    </source>
</evidence>
<evidence type="ECO:0000259" key="1">
    <source>
        <dbReference type="Pfam" id="PF06985"/>
    </source>
</evidence>
<dbReference type="OrthoDB" id="4885943at2759"/>
<gene>
    <name evidence="2" type="ORF">BP5553_06290</name>
</gene>
<keyword evidence="3" id="KW-1185">Reference proteome</keyword>
<reference evidence="2 3" key="1">
    <citation type="journal article" date="2018" name="IMA Fungus">
        <title>IMA Genome-F 9: Draft genome sequence of Annulohypoxylon stygium, Aspergillus mulundensis, Berkeleyomyces basicola (syn. Thielaviopsis basicola), Ceratocystis smalleyi, two Cercospora beticola strains, Coleophoma cylindrospora, Fusarium fracticaudum, Phialophora cf. hyalina, and Morchella septimelata.</title>
        <authorList>
            <person name="Wingfield B.D."/>
            <person name="Bills G.F."/>
            <person name="Dong Y."/>
            <person name="Huang W."/>
            <person name="Nel W.J."/>
            <person name="Swalarsk-Parry B.S."/>
            <person name="Vaghefi N."/>
            <person name="Wilken P.M."/>
            <person name="An Z."/>
            <person name="de Beer Z.W."/>
            <person name="De Vos L."/>
            <person name="Chen L."/>
            <person name="Duong T.A."/>
            <person name="Gao Y."/>
            <person name="Hammerbacher A."/>
            <person name="Kikkert J.R."/>
            <person name="Li Y."/>
            <person name="Li H."/>
            <person name="Li K."/>
            <person name="Li Q."/>
            <person name="Liu X."/>
            <person name="Ma X."/>
            <person name="Naidoo K."/>
            <person name="Pethybridge S.J."/>
            <person name="Sun J."/>
            <person name="Steenkamp E.T."/>
            <person name="van der Nest M.A."/>
            <person name="van Wyk S."/>
            <person name="Wingfield M.J."/>
            <person name="Xiong C."/>
            <person name="Yue Q."/>
            <person name="Zhang X."/>
        </authorList>
    </citation>
    <scope>NUCLEOTIDE SEQUENCE [LARGE SCALE GENOMIC DNA]</scope>
    <source>
        <strain evidence="2 3">BP 5553</strain>
    </source>
</reference>
<feature type="domain" description="Heterokaryon incompatibility" evidence="1">
    <location>
        <begin position="237"/>
        <end position="405"/>
    </location>
</feature>
<accession>A0A370TJG8</accession>
<dbReference type="GeneID" id="43599139"/>
<dbReference type="PANTHER" id="PTHR33112:SF9">
    <property type="entry name" value="HETEROKARYON INCOMPATIBILITY DOMAIN-CONTAINING PROTEIN"/>
    <property type="match status" value="1"/>
</dbReference>
<dbReference type="InterPro" id="IPR010730">
    <property type="entry name" value="HET"/>
</dbReference>
<dbReference type="RefSeq" id="XP_031868334.1">
    <property type="nucleotide sequence ID" value="XM_032014913.1"/>
</dbReference>
<proteinExistence type="predicted"/>
<dbReference type="Proteomes" id="UP000254866">
    <property type="component" value="Unassembled WGS sequence"/>
</dbReference>
<dbReference type="Pfam" id="PF06985">
    <property type="entry name" value="HET"/>
    <property type="match status" value="1"/>
</dbReference>
<dbReference type="PANTHER" id="PTHR33112">
    <property type="entry name" value="DOMAIN PROTEIN, PUTATIVE-RELATED"/>
    <property type="match status" value="1"/>
</dbReference>
<dbReference type="STRING" id="2656787.A0A370TJG8"/>
<sequence>MAQAEASSGHSTSLEGAAVSSHLYGYLQTLYHKSTALLNARTYKEEECPLCRPYFESFSTSTVLNQAALSPEAQERCHGCCVVGFAMSFFAHIIDKKGQGLRSQHCYIDPYIGRTEFVLSVLESDGSFIEATLEMLKTTQSNKDDSWAQWLLGSLRARRREHQPLYIERAFETHPISGNTGSAAAFERVYSWFQVCSASHQACGDNHHPPSLPTRVIDIADRNNIRLIEGESSQSHYICLSHRWMDANKMPRCTQANIDSLKQHIPWEYLTQSFQDAILFAQEFSSWYVQQYPGQDPIRYIWIDSLCIIQDSAEDWEKEANLMCSIYEEAILTVAAASGVDGCFSEAEKIFKGFEVSNPQRPNPRLYLRKGLPYHGEQAPREKSSAAHAFSGGLDLFTRGWVMQERLLSRRFVIFSPNEIMWECFESSDCECGRLSEGIKRDVLEGRTEWHYNLRRTIHEYNEQRRTEDPNYLLDPMAFKAAYHTTLKGGDKHHMRNLRDWWRRLVETYSSLNLTKESDRLPALLGLATQFKRKTGMGEYITGYWVASLPFDLAWYSATPADGLPDQDRSQPISSWSWASCASPVRMPREATSDNFVACAQLNSISSTGSVVTLNVRCSIFTATTDHLRDSNFPLVGDYYPDSAASPTVPANKRMYALIINSVELKWWGFLHIQIADHGKLKFRRLGMFILSARENLPQGQSEAITTLTLRSCFNTEIIQEIELI</sequence>
<evidence type="ECO:0000313" key="3">
    <source>
        <dbReference type="Proteomes" id="UP000254866"/>
    </source>
</evidence>
<protein>
    <recommendedName>
        <fullName evidence="1">Heterokaryon incompatibility domain-containing protein</fullName>
    </recommendedName>
</protein>